<dbReference type="Pfam" id="PF08281">
    <property type="entry name" value="Sigma70_r4_2"/>
    <property type="match status" value="1"/>
</dbReference>
<dbReference type="PANTHER" id="PTHR43133">
    <property type="entry name" value="RNA POLYMERASE ECF-TYPE SIGMA FACTO"/>
    <property type="match status" value="1"/>
</dbReference>
<dbReference type="NCBIfam" id="TIGR02937">
    <property type="entry name" value="sigma70-ECF"/>
    <property type="match status" value="1"/>
</dbReference>
<dbReference type="SUPFAM" id="SSF88946">
    <property type="entry name" value="Sigma2 domain of RNA polymerase sigma factors"/>
    <property type="match status" value="1"/>
</dbReference>
<accession>A0A484V0G1</accession>
<keyword evidence="2" id="KW-0805">Transcription regulation</keyword>
<evidence type="ECO:0000259" key="5">
    <source>
        <dbReference type="Pfam" id="PF04542"/>
    </source>
</evidence>
<feature type="domain" description="RNA polymerase sigma-70 region 2" evidence="5">
    <location>
        <begin position="18"/>
        <end position="76"/>
    </location>
</feature>
<dbReference type="InterPro" id="IPR036388">
    <property type="entry name" value="WH-like_DNA-bd_sf"/>
</dbReference>
<comment type="similarity">
    <text evidence="1">Belongs to the sigma-70 factor family. ECF subfamily.</text>
</comment>
<evidence type="ECO:0000256" key="1">
    <source>
        <dbReference type="ARBA" id="ARBA00010641"/>
    </source>
</evidence>
<dbReference type="PANTHER" id="PTHR43133:SF63">
    <property type="entry name" value="RNA POLYMERASE SIGMA FACTOR FECI-RELATED"/>
    <property type="match status" value="1"/>
</dbReference>
<keyword evidence="3" id="KW-0731">Sigma factor</keyword>
<protein>
    <submittedName>
        <fullName evidence="7">Extracytoplasmic function (ECF) sigma factor VreI</fullName>
    </submittedName>
</protein>
<dbReference type="Gene3D" id="1.10.10.10">
    <property type="entry name" value="Winged helix-like DNA-binding domain superfamily/Winged helix DNA-binding domain"/>
    <property type="match status" value="1"/>
</dbReference>
<dbReference type="InterPro" id="IPR014284">
    <property type="entry name" value="RNA_pol_sigma-70_dom"/>
</dbReference>
<dbReference type="Gene3D" id="1.10.1740.10">
    <property type="match status" value="1"/>
</dbReference>
<name>A0A484V0G1_9ZZZZ</name>
<dbReference type="SUPFAM" id="SSF88659">
    <property type="entry name" value="Sigma3 and sigma4 domains of RNA polymerase sigma factors"/>
    <property type="match status" value="1"/>
</dbReference>
<evidence type="ECO:0000259" key="6">
    <source>
        <dbReference type="Pfam" id="PF08281"/>
    </source>
</evidence>
<dbReference type="GO" id="GO:0003677">
    <property type="term" value="F:DNA binding"/>
    <property type="evidence" value="ECO:0007669"/>
    <property type="project" value="InterPro"/>
</dbReference>
<evidence type="ECO:0000256" key="2">
    <source>
        <dbReference type="ARBA" id="ARBA00023015"/>
    </source>
</evidence>
<evidence type="ECO:0000256" key="4">
    <source>
        <dbReference type="ARBA" id="ARBA00023163"/>
    </source>
</evidence>
<keyword evidence="4" id="KW-0804">Transcription</keyword>
<dbReference type="Pfam" id="PF04542">
    <property type="entry name" value="Sigma70_r2"/>
    <property type="match status" value="1"/>
</dbReference>
<gene>
    <name evidence="7" type="ORF">RAN3_4126</name>
</gene>
<feature type="domain" description="RNA polymerase sigma factor 70 region 4 type 2" evidence="6">
    <location>
        <begin position="110"/>
        <end position="160"/>
    </location>
</feature>
<dbReference type="AlphaFoldDB" id="A0A484V0G1"/>
<dbReference type="InterPro" id="IPR013324">
    <property type="entry name" value="RNA_pol_sigma_r3/r4-like"/>
</dbReference>
<organism evidence="7">
    <name type="scientific">plant metagenome</name>
    <dbReference type="NCBI Taxonomy" id="1297885"/>
    <lineage>
        <taxon>unclassified sequences</taxon>
        <taxon>metagenomes</taxon>
        <taxon>organismal metagenomes</taxon>
    </lineage>
</organism>
<dbReference type="InterPro" id="IPR013325">
    <property type="entry name" value="RNA_pol_sigma_r2"/>
</dbReference>
<reference evidence="7" key="1">
    <citation type="submission" date="2019-03" db="EMBL/GenBank/DDBJ databases">
        <authorList>
            <person name="Danneels B."/>
        </authorList>
    </citation>
    <scope>NUCLEOTIDE SEQUENCE</scope>
</reference>
<dbReference type="InterPro" id="IPR007627">
    <property type="entry name" value="RNA_pol_sigma70_r2"/>
</dbReference>
<dbReference type="GO" id="GO:0006352">
    <property type="term" value="P:DNA-templated transcription initiation"/>
    <property type="evidence" value="ECO:0007669"/>
    <property type="project" value="InterPro"/>
</dbReference>
<dbReference type="GO" id="GO:0016987">
    <property type="term" value="F:sigma factor activity"/>
    <property type="evidence" value="ECO:0007669"/>
    <property type="project" value="UniProtKB-KW"/>
</dbReference>
<dbReference type="InterPro" id="IPR013249">
    <property type="entry name" value="RNA_pol_sigma70_r4_t2"/>
</dbReference>
<sequence>MTGLPPTVLDYLTQRYANLKTLLTRRLGNPDLASDALHDTYVRLQDMPALPERERPGAYLMRVATNIALDMQRKDSHTVSGDEVQALLDRLADADPGPARTAQARVDMDILAQCVERMPARRRAIMVMVHWEDIPREEVAKRLGISKRTLETELGRAHERLAEFFLEYKK</sequence>
<dbReference type="EMBL" id="CAADIO010000027">
    <property type="protein sequence ID" value="VFR91704.1"/>
    <property type="molecule type" value="Genomic_DNA"/>
</dbReference>
<evidence type="ECO:0000313" key="7">
    <source>
        <dbReference type="EMBL" id="VFR91704.1"/>
    </source>
</evidence>
<evidence type="ECO:0000256" key="3">
    <source>
        <dbReference type="ARBA" id="ARBA00023082"/>
    </source>
</evidence>
<dbReference type="InterPro" id="IPR039425">
    <property type="entry name" value="RNA_pol_sigma-70-like"/>
</dbReference>
<proteinExistence type="inferred from homology"/>